<protein>
    <submittedName>
        <fullName evidence="1">Uncharacterized protein</fullName>
    </submittedName>
</protein>
<dbReference type="OMA" id="TCLIPEH"/>
<dbReference type="AlphaFoldDB" id="A0A0L9TLA1"/>
<dbReference type="Proteomes" id="UP000053144">
    <property type="component" value="Chromosome 1"/>
</dbReference>
<accession>A0A0L9TLA1</accession>
<dbReference type="PANTHER" id="PTHR33018">
    <property type="entry name" value="OS10G0338966 PROTEIN-RELATED"/>
    <property type="match status" value="1"/>
</dbReference>
<name>A0A0L9TLA1_PHAAN</name>
<evidence type="ECO:0000313" key="2">
    <source>
        <dbReference type="Proteomes" id="UP000053144"/>
    </source>
</evidence>
<proteinExistence type="predicted"/>
<organism evidence="1 2">
    <name type="scientific">Phaseolus angularis</name>
    <name type="common">Azuki bean</name>
    <name type="synonym">Vigna angularis</name>
    <dbReference type="NCBI Taxonomy" id="3914"/>
    <lineage>
        <taxon>Eukaryota</taxon>
        <taxon>Viridiplantae</taxon>
        <taxon>Streptophyta</taxon>
        <taxon>Embryophyta</taxon>
        <taxon>Tracheophyta</taxon>
        <taxon>Spermatophyta</taxon>
        <taxon>Magnoliopsida</taxon>
        <taxon>eudicotyledons</taxon>
        <taxon>Gunneridae</taxon>
        <taxon>Pentapetalae</taxon>
        <taxon>rosids</taxon>
        <taxon>fabids</taxon>
        <taxon>Fabales</taxon>
        <taxon>Fabaceae</taxon>
        <taxon>Papilionoideae</taxon>
        <taxon>50 kb inversion clade</taxon>
        <taxon>NPAAA clade</taxon>
        <taxon>indigoferoid/millettioid clade</taxon>
        <taxon>Phaseoleae</taxon>
        <taxon>Vigna</taxon>
    </lineage>
</organism>
<dbReference type="EMBL" id="CM003371">
    <property type="protein sequence ID" value="KOM31256.1"/>
    <property type="molecule type" value="Genomic_DNA"/>
</dbReference>
<evidence type="ECO:0000313" key="1">
    <source>
        <dbReference type="EMBL" id="KOM31256.1"/>
    </source>
</evidence>
<gene>
    <name evidence="1" type="ORF">LR48_Vigan01g081100</name>
</gene>
<dbReference type="Gramene" id="KOM31256">
    <property type="protein sequence ID" value="KOM31256"/>
    <property type="gene ID" value="LR48_Vigan01g081100"/>
</dbReference>
<sequence>MASVACRTETIDPLPNVFSDFLTCLIPEHPGRVHAAGTGVGIQDYFRSSSRQTSYAYIEAQEQRLTQEITKKLRANLREELRTELRTELREELYNEVTTEVTDRVMHQFQQQFESYGMRPLPSPVQEHVVPPTGRSGKGSCSTPIVPGDDMDDASPCLLNILDGTGTMLVARGTVFQATTIAHGMELSEDETHAQEKIRLSEDDPLGALQQLVDIIANKPLEVEYDANVFGRDSEVPIYLHSQDVRELASGTEELNITLVQLWMIYLFGVSNNLGYNDVYGFIDPQVIHETNDFDEITTYLTSRFASGKNIHFIPYIFGSISTSMMLVGRSIANSRKLALIALKRFKTPTPIPEKPLTFLRKAIAKHLFRLYNSS</sequence>
<reference evidence="2" key="1">
    <citation type="journal article" date="2015" name="Proc. Natl. Acad. Sci. U.S.A.">
        <title>Genome sequencing of adzuki bean (Vigna angularis) provides insight into high starch and low fat accumulation and domestication.</title>
        <authorList>
            <person name="Yang K."/>
            <person name="Tian Z."/>
            <person name="Chen C."/>
            <person name="Luo L."/>
            <person name="Zhao B."/>
            <person name="Wang Z."/>
            <person name="Yu L."/>
            <person name="Li Y."/>
            <person name="Sun Y."/>
            <person name="Li W."/>
            <person name="Chen Y."/>
            <person name="Li Y."/>
            <person name="Zhang Y."/>
            <person name="Ai D."/>
            <person name="Zhao J."/>
            <person name="Shang C."/>
            <person name="Ma Y."/>
            <person name="Wu B."/>
            <person name="Wang M."/>
            <person name="Gao L."/>
            <person name="Sun D."/>
            <person name="Zhang P."/>
            <person name="Guo F."/>
            <person name="Wang W."/>
            <person name="Li Y."/>
            <person name="Wang J."/>
            <person name="Varshney R.K."/>
            <person name="Wang J."/>
            <person name="Ling H.Q."/>
            <person name="Wan P."/>
        </authorList>
    </citation>
    <scope>NUCLEOTIDE SEQUENCE</scope>
    <source>
        <strain evidence="2">cv. Jingnong 6</strain>
    </source>
</reference>
<dbReference type="PANTHER" id="PTHR33018:SF34">
    <property type="entry name" value="OS02G0472350 PROTEIN"/>
    <property type="match status" value="1"/>
</dbReference>